<comment type="caution">
    <text evidence="7">The sequence shown here is derived from an EMBL/GenBank/DDBJ whole genome shotgun (WGS) entry which is preliminary data.</text>
</comment>
<evidence type="ECO:0000256" key="2">
    <source>
        <dbReference type="ARBA" id="ARBA00022729"/>
    </source>
</evidence>
<keyword evidence="4" id="KW-0325">Glycoprotein</keyword>
<dbReference type="EMBL" id="JAINDJ010000004">
    <property type="protein sequence ID" value="KAG9449523.1"/>
    <property type="molecule type" value="Genomic_DNA"/>
</dbReference>
<evidence type="ECO:0000256" key="5">
    <source>
        <dbReference type="SAM" id="Coils"/>
    </source>
</evidence>
<name>A0AAV7EQH0_ARIFI</name>
<keyword evidence="8" id="KW-1185">Reference proteome</keyword>
<gene>
    <name evidence="7" type="ORF">H6P81_009488</name>
</gene>
<evidence type="ECO:0000313" key="8">
    <source>
        <dbReference type="Proteomes" id="UP000825729"/>
    </source>
</evidence>
<keyword evidence="5" id="KW-0175">Coiled coil</keyword>
<dbReference type="GO" id="GO:0016788">
    <property type="term" value="F:hydrolase activity, acting on ester bonds"/>
    <property type="evidence" value="ECO:0007669"/>
    <property type="project" value="InterPro"/>
</dbReference>
<evidence type="ECO:0000313" key="7">
    <source>
        <dbReference type="EMBL" id="KAG9449523.1"/>
    </source>
</evidence>
<dbReference type="PANTHER" id="PTHR22835">
    <property type="entry name" value="ZINC FINGER FYVE DOMAIN CONTAINING PROTEIN"/>
    <property type="match status" value="1"/>
</dbReference>
<proteinExistence type="inferred from homology"/>
<comment type="similarity">
    <text evidence="1">Belongs to the 'GDSL' lipolytic enzyme family.</text>
</comment>
<dbReference type="CDD" id="cd01837">
    <property type="entry name" value="SGNH_plant_lipase_like"/>
    <property type="match status" value="1"/>
</dbReference>
<dbReference type="Proteomes" id="UP000825729">
    <property type="component" value="Unassembled WGS sequence"/>
</dbReference>
<dbReference type="Gene3D" id="3.40.50.1110">
    <property type="entry name" value="SGNH hydrolase"/>
    <property type="match status" value="1"/>
</dbReference>
<dbReference type="PANTHER" id="PTHR22835:SF555">
    <property type="entry name" value="GDSL-LIKE LIPASE_ACYLHYDROLASE"/>
    <property type="match status" value="1"/>
</dbReference>
<accession>A0AAV7EQH0</accession>
<keyword evidence="3" id="KW-0378">Hydrolase</keyword>
<reference evidence="7 8" key="1">
    <citation type="submission" date="2021-07" db="EMBL/GenBank/DDBJ databases">
        <title>The Aristolochia fimbriata genome: insights into angiosperm evolution, floral development and chemical biosynthesis.</title>
        <authorList>
            <person name="Jiao Y."/>
        </authorList>
    </citation>
    <scope>NUCLEOTIDE SEQUENCE [LARGE SCALE GENOMIC DNA]</scope>
    <source>
        <strain evidence="7">IBCAS-2021</strain>
        <tissue evidence="7">Leaf</tissue>
    </source>
</reference>
<protein>
    <submittedName>
        <fullName evidence="7">Uncharacterized protein</fullName>
    </submittedName>
</protein>
<evidence type="ECO:0000256" key="3">
    <source>
        <dbReference type="ARBA" id="ARBA00022801"/>
    </source>
</evidence>
<dbReference type="InterPro" id="IPR035669">
    <property type="entry name" value="SGNH_plant_lipase-like"/>
</dbReference>
<dbReference type="InterPro" id="IPR036514">
    <property type="entry name" value="SGNH_hydro_sf"/>
</dbReference>
<dbReference type="SUPFAM" id="SSF52266">
    <property type="entry name" value="SGNH hydrolase"/>
    <property type="match status" value="1"/>
</dbReference>
<evidence type="ECO:0000256" key="1">
    <source>
        <dbReference type="ARBA" id="ARBA00008668"/>
    </source>
</evidence>
<feature type="coiled-coil region" evidence="5">
    <location>
        <begin position="228"/>
        <end position="255"/>
    </location>
</feature>
<keyword evidence="2 6" id="KW-0732">Signal</keyword>
<organism evidence="7 8">
    <name type="scientific">Aristolochia fimbriata</name>
    <name type="common">White veined hardy Dutchman's pipe vine</name>
    <dbReference type="NCBI Taxonomy" id="158543"/>
    <lineage>
        <taxon>Eukaryota</taxon>
        <taxon>Viridiplantae</taxon>
        <taxon>Streptophyta</taxon>
        <taxon>Embryophyta</taxon>
        <taxon>Tracheophyta</taxon>
        <taxon>Spermatophyta</taxon>
        <taxon>Magnoliopsida</taxon>
        <taxon>Magnoliidae</taxon>
        <taxon>Piperales</taxon>
        <taxon>Aristolochiaceae</taxon>
        <taxon>Aristolochia</taxon>
    </lineage>
</organism>
<feature type="signal peptide" evidence="6">
    <location>
        <begin position="1"/>
        <end position="31"/>
    </location>
</feature>
<evidence type="ECO:0000256" key="4">
    <source>
        <dbReference type="ARBA" id="ARBA00023180"/>
    </source>
</evidence>
<dbReference type="Pfam" id="PF00657">
    <property type="entry name" value="Lipase_GDSL"/>
    <property type="match status" value="1"/>
</dbReference>
<dbReference type="InterPro" id="IPR001087">
    <property type="entry name" value="GDSL"/>
</dbReference>
<feature type="chain" id="PRO_5043888272" evidence="6">
    <location>
        <begin position="32"/>
        <end position="354"/>
    </location>
</feature>
<sequence>MGAVLGSSTSSVLLVFFFVLSVLGFRGVVFAEPPKCYFQAIFNFGDSNSATGSSLPSPYGQTYFGKPSGRASDGRLIIDFLAEKLGLPYLNPYSESAGNNYRHGVNFAAGGATVRPQGSDNPPSLNVQVGQFTEFKRKGSSHYGQDKYPQQDDFSNALYTFDIGQNDLNGGFQAIPDIVQQISQAIYQLHDAGARSFWIHNTGPVGCLPNHVAYYSSHPNNIDEFGCVNSENEVAREFNRQLKEKVNEVREHLQDSALTYVDVYTAKYDLIKQAQQQGFSEPTKFCCGNYQDGGKVRCGQEGSSTCADPSKYVSWDAAHYTEAANKRVADRILYGGLSDTGASIYDACFRRSPH</sequence>
<evidence type="ECO:0000256" key="6">
    <source>
        <dbReference type="SAM" id="SignalP"/>
    </source>
</evidence>
<dbReference type="AlphaFoldDB" id="A0AAV7EQH0"/>